<evidence type="ECO:0000259" key="1">
    <source>
        <dbReference type="Pfam" id="PF08281"/>
    </source>
</evidence>
<reference evidence="5" key="2">
    <citation type="submission" date="2017-03" db="EMBL/GenBank/DDBJ databases">
        <title>Bacillus sp. V-88(T) DSM27956, whole genome shotgun sequencing project.</title>
        <authorList>
            <person name="Dastager S.G."/>
            <person name="Neurgaonkar P.S."/>
            <person name="Dharne M.S."/>
        </authorList>
    </citation>
    <scope>NUCLEOTIDE SEQUENCE [LARGE SCALE GENOMIC DNA]</scope>
    <source>
        <strain evidence="5">DSM 25145</strain>
    </source>
</reference>
<dbReference type="Proteomes" id="UP000215545">
    <property type="component" value="Unassembled WGS sequence"/>
</dbReference>
<organism evidence="3 4">
    <name type="scientific">Domibacillus enclensis</name>
    <dbReference type="NCBI Taxonomy" id="1017273"/>
    <lineage>
        <taxon>Bacteria</taxon>
        <taxon>Bacillati</taxon>
        <taxon>Bacillota</taxon>
        <taxon>Bacilli</taxon>
        <taxon>Bacillales</taxon>
        <taxon>Bacillaceae</taxon>
        <taxon>Domibacillus</taxon>
    </lineage>
</organism>
<reference evidence="3 4" key="1">
    <citation type="submission" date="2017-01" db="EMBL/GenBank/DDBJ databases">
        <authorList>
            <person name="Mah S.A."/>
            <person name="Swanson W.J."/>
            <person name="Moy G.W."/>
            <person name="Vacquier V.D."/>
        </authorList>
    </citation>
    <scope>NUCLEOTIDE SEQUENCE [LARGE SCALE GENOMIC DNA]</scope>
    <source>
        <strain evidence="3 4">NIO-1016</strain>
    </source>
</reference>
<dbReference type="SUPFAM" id="SSF88659">
    <property type="entry name" value="Sigma3 and sigma4 domains of RNA polymerase sigma factors"/>
    <property type="match status" value="1"/>
</dbReference>
<dbReference type="STRING" id="1017273.SAMN05443094_11911"/>
<dbReference type="Pfam" id="PF08281">
    <property type="entry name" value="Sigma70_r4_2"/>
    <property type="match status" value="1"/>
</dbReference>
<evidence type="ECO:0000313" key="2">
    <source>
        <dbReference type="EMBL" id="OXS72961.1"/>
    </source>
</evidence>
<dbReference type="GO" id="GO:0003700">
    <property type="term" value="F:DNA-binding transcription factor activity"/>
    <property type="evidence" value="ECO:0007669"/>
    <property type="project" value="InterPro"/>
</dbReference>
<sequence>MKLPNFILENKLLKEFFSCEENKYLFENYRKTKNSKIKRQLDQRFKIFHLKIKAITYMDKLIYFEAIHFDKKVRSREEKVAFILDEEMEDKLKYIEVLQGASIEPIPMYNLEDYIEDELLYNVVRSLSEKQKNILLLLFVENQKEKEVASFLGITQQAVSKQKNAALSKIKKELKIHV</sequence>
<dbReference type="InterPro" id="IPR013324">
    <property type="entry name" value="RNA_pol_sigma_r3/r4-like"/>
</dbReference>
<dbReference type="Gene3D" id="1.20.140.160">
    <property type="match status" value="1"/>
</dbReference>
<dbReference type="Proteomes" id="UP000186385">
    <property type="component" value="Unassembled WGS sequence"/>
</dbReference>
<dbReference type="GO" id="GO:0006352">
    <property type="term" value="P:DNA-templated transcription initiation"/>
    <property type="evidence" value="ECO:0007669"/>
    <property type="project" value="InterPro"/>
</dbReference>
<dbReference type="OrthoDB" id="2450987at2"/>
<evidence type="ECO:0000313" key="4">
    <source>
        <dbReference type="Proteomes" id="UP000186385"/>
    </source>
</evidence>
<name>A0A1N7D0X0_9BACI</name>
<gene>
    <name evidence="2" type="ORF">B1B05_18970</name>
    <name evidence="3" type="ORF">SAMN05443094_11911</name>
</gene>
<dbReference type="AlphaFoldDB" id="A0A1N7D0X0"/>
<feature type="domain" description="RNA polymerase sigma factor 70 region 4 type 2" evidence="1">
    <location>
        <begin position="118"/>
        <end position="169"/>
    </location>
</feature>
<accession>A0A1N7D0X0</accession>
<evidence type="ECO:0000313" key="5">
    <source>
        <dbReference type="Proteomes" id="UP000215545"/>
    </source>
</evidence>
<dbReference type="EMBL" id="MWSK01000019">
    <property type="protein sequence ID" value="OXS72961.1"/>
    <property type="molecule type" value="Genomic_DNA"/>
</dbReference>
<dbReference type="RefSeq" id="WP_045850698.1">
    <property type="nucleotide sequence ID" value="NZ_FTLX01000019.1"/>
</dbReference>
<dbReference type="EMBL" id="FTLX01000019">
    <property type="protein sequence ID" value="SIR69568.1"/>
    <property type="molecule type" value="Genomic_DNA"/>
</dbReference>
<dbReference type="InterPro" id="IPR013249">
    <property type="entry name" value="RNA_pol_sigma70_r4_t2"/>
</dbReference>
<reference evidence="2" key="3">
    <citation type="submission" date="2017-03" db="EMBL/GenBank/DDBJ databases">
        <authorList>
            <person name="Dastager S.G."/>
            <person name="Neurgaonkar P.S."/>
            <person name="Dharne M.S."/>
        </authorList>
    </citation>
    <scope>NUCLEOTIDE SEQUENCE</scope>
    <source>
        <strain evidence="2">DSM 25145</strain>
    </source>
</reference>
<proteinExistence type="predicted"/>
<evidence type="ECO:0000313" key="3">
    <source>
        <dbReference type="EMBL" id="SIR69568.1"/>
    </source>
</evidence>
<keyword evidence="5" id="KW-1185">Reference proteome</keyword>
<protein>
    <submittedName>
        <fullName evidence="3">RNA polymerase sigma factor, sigma-70 family</fullName>
    </submittedName>
</protein>